<feature type="region of interest" description="Disordered" evidence="1">
    <location>
        <begin position="141"/>
        <end position="169"/>
    </location>
</feature>
<reference evidence="4 5" key="1">
    <citation type="submission" date="2019-03" db="EMBL/GenBank/DDBJ databases">
        <authorList>
            <person name="Gaulin E."/>
            <person name="Dumas B."/>
        </authorList>
    </citation>
    <scope>NUCLEOTIDE SEQUENCE [LARGE SCALE GENOMIC DNA]</scope>
    <source>
        <strain evidence="4">CBS 568.67</strain>
    </source>
</reference>
<feature type="signal peptide" evidence="2">
    <location>
        <begin position="1"/>
        <end position="17"/>
    </location>
</feature>
<evidence type="ECO:0000313" key="5">
    <source>
        <dbReference type="Proteomes" id="UP000332933"/>
    </source>
</evidence>
<evidence type="ECO:0000256" key="1">
    <source>
        <dbReference type="SAM" id="MobiDB-lite"/>
    </source>
</evidence>
<dbReference type="SUPFAM" id="SSF50405">
    <property type="entry name" value="Actin-crosslinking proteins"/>
    <property type="match status" value="1"/>
</dbReference>
<organism evidence="4 5">
    <name type="scientific">Aphanomyces stellatus</name>
    <dbReference type="NCBI Taxonomy" id="120398"/>
    <lineage>
        <taxon>Eukaryota</taxon>
        <taxon>Sar</taxon>
        <taxon>Stramenopiles</taxon>
        <taxon>Oomycota</taxon>
        <taxon>Saprolegniomycetes</taxon>
        <taxon>Saprolegniales</taxon>
        <taxon>Verrucalvaceae</taxon>
        <taxon>Aphanomyces</taxon>
    </lineage>
</organism>
<keyword evidence="2" id="KW-0732">Signal</keyword>
<dbReference type="OrthoDB" id="2187446at2759"/>
<feature type="region of interest" description="Disordered" evidence="1">
    <location>
        <begin position="243"/>
        <end position="266"/>
    </location>
</feature>
<evidence type="ECO:0000313" key="3">
    <source>
        <dbReference type="EMBL" id="KAF0686538.1"/>
    </source>
</evidence>
<reference evidence="3" key="2">
    <citation type="submission" date="2019-06" db="EMBL/GenBank/DDBJ databases">
        <title>Genomics analysis of Aphanomyces spp. identifies a new class of oomycete effector associated with host adaptation.</title>
        <authorList>
            <person name="Gaulin E."/>
        </authorList>
    </citation>
    <scope>NUCLEOTIDE SEQUENCE</scope>
    <source>
        <strain evidence="3">CBS 578.67</strain>
    </source>
</reference>
<dbReference type="AlphaFoldDB" id="A0A485LI48"/>
<dbReference type="InterPro" id="IPR008999">
    <property type="entry name" value="Actin-crosslinking"/>
</dbReference>
<dbReference type="Proteomes" id="UP000332933">
    <property type="component" value="Unassembled WGS sequence"/>
</dbReference>
<proteinExistence type="predicted"/>
<gene>
    <name evidence="4" type="primary">Aste57867_21668</name>
    <name evidence="3" type="ORF">As57867_021599</name>
    <name evidence="4" type="ORF">ASTE57867_21668</name>
</gene>
<dbReference type="EMBL" id="VJMH01006992">
    <property type="protein sequence ID" value="KAF0686538.1"/>
    <property type="molecule type" value="Genomic_DNA"/>
</dbReference>
<accession>A0A485LI48</accession>
<dbReference type="CDD" id="cd00257">
    <property type="entry name" value="beta-trefoil_FSCN-like"/>
    <property type="match status" value="1"/>
</dbReference>
<evidence type="ECO:0000313" key="4">
    <source>
        <dbReference type="EMBL" id="VFT98337.1"/>
    </source>
</evidence>
<name>A0A485LI48_9STRA</name>
<sequence>MLVRITTLVGVAMMVQAYEPGEFICDSWRSWQCFPEVRTPVRWHINGVDVECMATDGLTCLVTPTIEACLDLKENPPNDVHNVVCPSDDSMILPLWCTDPETHPSAVQYANNSNDHQANPCSLQHASSCCNIAYRGSVPHPGTHSNLAPDPETHPSAVQYANSSNDHQANPCSLQHASSCCNIAYRGSVPHPGTHSNLAPDPETHPCAVQYANSSNDRQANPCSLQHASSCCNIAYRGSVPHPGTHSNLAPDPETHPSAVQYANNSNDHQANPCSLQHASSCCNIAYRGSVPHPGTHSNLAPDPETHLSAVTLLPTPCPTPISTPKLPSYTPSVVSPCGFKTGDVIALQADTGTYLSRCRNCISNTAYPDAATFVAAPIGPSTPFAYWTVVVLPQGKVALRGDLGAYLGRCNNCSPTSSLVDQAFVHVSDYKAAPWAQWTCEVASTDGKIALRGDTGTYLARCNNCVHTKDGSNDALFMHTKDWRGNPWAQFKVIHTPSAAVMLAMVGHDDMTIEVS</sequence>
<dbReference type="EMBL" id="CAADRA010007018">
    <property type="protein sequence ID" value="VFT98337.1"/>
    <property type="molecule type" value="Genomic_DNA"/>
</dbReference>
<protein>
    <submittedName>
        <fullName evidence="4">Aste57867_21668 protein</fullName>
    </submittedName>
</protein>
<evidence type="ECO:0000256" key="2">
    <source>
        <dbReference type="SAM" id="SignalP"/>
    </source>
</evidence>
<dbReference type="Gene3D" id="2.80.10.50">
    <property type="match status" value="2"/>
</dbReference>
<feature type="compositionally biased region" description="Polar residues" evidence="1">
    <location>
        <begin position="159"/>
        <end position="169"/>
    </location>
</feature>
<keyword evidence="5" id="KW-1185">Reference proteome</keyword>
<feature type="chain" id="PRO_5036116504" evidence="2">
    <location>
        <begin position="18"/>
        <end position="517"/>
    </location>
</feature>